<dbReference type="eggNOG" id="arCOG00932">
    <property type="taxonomic scope" value="Archaea"/>
</dbReference>
<dbReference type="EMBL" id="CP002590">
    <property type="protein sequence ID" value="AEA13421.1"/>
    <property type="molecule type" value="Genomic_DNA"/>
</dbReference>
<dbReference type="SUPFAM" id="SSF102114">
    <property type="entry name" value="Radical SAM enzymes"/>
    <property type="match status" value="1"/>
</dbReference>
<protein>
    <submittedName>
        <fullName evidence="6">Radical SAM domain protein</fullName>
    </submittedName>
</protein>
<dbReference type="CDD" id="cd01335">
    <property type="entry name" value="Radical_SAM"/>
    <property type="match status" value="1"/>
</dbReference>
<dbReference type="OrthoDB" id="372128at2157"/>
<dbReference type="SFLD" id="SFLDG01108">
    <property type="entry name" value="Uncharacterised_Radical_SAM_Su"/>
    <property type="match status" value="1"/>
</dbReference>
<accession>F2L4R7</accession>
<proteinExistence type="predicted"/>
<keyword evidence="2" id="KW-0479">Metal-binding</keyword>
<keyword evidence="1" id="KW-0949">S-adenosyl-L-methionine</keyword>
<dbReference type="GO" id="GO:0051536">
    <property type="term" value="F:iron-sulfur cluster binding"/>
    <property type="evidence" value="ECO:0007669"/>
    <property type="project" value="UniProtKB-KW"/>
</dbReference>
<dbReference type="KEGG" id="tuz:TUZN_1963"/>
<dbReference type="RefSeq" id="WP_013680756.1">
    <property type="nucleotide sequence ID" value="NC_015315.1"/>
</dbReference>
<feature type="domain" description="Radical SAM core" evidence="5">
    <location>
        <begin position="26"/>
        <end position="135"/>
    </location>
</feature>
<evidence type="ECO:0000313" key="7">
    <source>
        <dbReference type="Proteomes" id="UP000008138"/>
    </source>
</evidence>
<keyword evidence="3" id="KW-0408">Iron</keyword>
<name>F2L4R7_THEU7</name>
<reference evidence="6 7" key="1">
    <citation type="journal article" date="2011" name="J. Bacteriol.">
        <title>Complete genome sequence of the thermoacidophilic crenarchaeon Thermoproteus uzoniensis 768-20.</title>
        <authorList>
            <person name="Mardanov A.V."/>
            <person name="Gumerov V.M."/>
            <person name="Beletsky A.V."/>
            <person name="Prokofeva M.I."/>
            <person name="Bonch-Osmolovskaya E.A."/>
            <person name="Ravin N.V."/>
            <person name="Skryabin K.G."/>
        </authorList>
    </citation>
    <scope>NUCLEOTIDE SEQUENCE [LARGE SCALE GENOMIC DNA]</scope>
    <source>
        <strain evidence="6 7">768-20</strain>
    </source>
</reference>
<dbReference type="InterPro" id="IPR040087">
    <property type="entry name" value="MJ0021-like"/>
</dbReference>
<organism evidence="6 7">
    <name type="scientific">Thermoproteus uzoniensis (strain 768-20)</name>
    <dbReference type="NCBI Taxonomy" id="999630"/>
    <lineage>
        <taxon>Archaea</taxon>
        <taxon>Thermoproteota</taxon>
        <taxon>Thermoprotei</taxon>
        <taxon>Thermoproteales</taxon>
        <taxon>Thermoproteaceae</taxon>
        <taxon>Thermoproteus</taxon>
    </lineage>
</organism>
<dbReference type="STRING" id="999630.TUZN_1963"/>
<dbReference type="Gene3D" id="3.20.20.70">
    <property type="entry name" value="Aldolase class I"/>
    <property type="match status" value="1"/>
</dbReference>
<dbReference type="GeneID" id="10361474"/>
<evidence type="ECO:0000259" key="5">
    <source>
        <dbReference type="Pfam" id="PF04055"/>
    </source>
</evidence>
<evidence type="ECO:0000256" key="4">
    <source>
        <dbReference type="ARBA" id="ARBA00023014"/>
    </source>
</evidence>
<dbReference type="InterPro" id="IPR013785">
    <property type="entry name" value="Aldolase_TIM"/>
</dbReference>
<dbReference type="InterPro" id="IPR007197">
    <property type="entry name" value="rSAM"/>
</dbReference>
<keyword evidence="4" id="KW-0411">Iron-sulfur</keyword>
<dbReference type="Proteomes" id="UP000008138">
    <property type="component" value="Chromosome"/>
</dbReference>
<evidence type="ECO:0000256" key="3">
    <source>
        <dbReference type="ARBA" id="ARBA00023004"/>
    </source>
</evidence>
<gene>
    <name evidence="6" type="ordered locus">TUZN_1963</name>
</gene>
<sequence>MYYNIYRGPLAKGCDMCLVGAKAVIFITGLCKYRCFYCPVDRERFGKDVVYVNDVRVNTTDDVVREVAASGAAGAAITGGDPLEVPDRVVEIASALKRAFGKEFHIHLYTRPASLDNKTTNALINSGVDEVRLHFLGYGEVAGRLHYIAALKYAGLSLGVEVPAIPGLEASISAAINALAARGFVDFVNINELDVSDSNIDMLRRLGYRVGDGSAYGSFEAAKRLMELVRGVPVNLCRSKTKDLYQIGARVFREAMFSAASSERVRDDGTIEYTEDGVHPGHRLARNIKVKIKLGGKYLEVA</sequence>
<dbReference type="PANTHER" id="PTHR43288:SF1">
    <property type="entry name" value="GLYCYL-RADICAL ENZYME ACTIVATING ENZYME MJ0021-RELATED"/>
    <property type="match status" value="1"/>
</dbReference>
<reference key="2">
    <citation type="submission" date="2011-03" db="EMBL/GenBank/DDBJ databases">
        <title>Complete genome sequence of the thermoacidophilic crenarchaeon Thermoproteus uzoniensis 768-20.</title>
        <authorList>
            <person name="Mardanov A.V."/>
            <person name="Gumerov V.M."/>
            <person name="Beletsky A.V."/>
            <person name="Prokofeva M.I."/>
            <person name="Bonch-Osmolovskaya E.A."/>
            <person name="Ravin N.V."/>
            <person name="Skryabin K.G."/>
        </authorList>
    </citation>
    <scope>NUCLEOTIDE SEQUENCE</scope>
    <source>
        <strain>768-20</strain>
    </source>
</reference>
<dbReference type="PANTHER" id="PTHR43288">
    <property type="entry name" value="BIOTIN SYNTHASE-RELATED PROTEIN, RADICAL SAM SUPERFAMILY"/>
    <property type="match status" value="1"/>
</dbReference>
<dbReference type="AlphaFoldDB" id="F2L4R7"/>
<dbReference type="HOGENOM" id="CLU_053467_0_0_2"/>
<dbReference type="SFLD" id="SFLDS00029">
    <property type="entry name" value="Radical_SAM"/>
    <property type="match status" value="1"/>
</dbReference>
<keyword evidence="7" id="KW-1185">Reference proteome</keyword>
<evidence type="ECO:0000256" key="2">
    <source>
        <dbReference type="ARBA" id="ARBA00022723"/>
    </source>
</evidence>
<dbReference type="GO" id="GO:0046872">
    <property type="term" value="F:metal ion binding"/>
    <property type="evidence" value="ECO:0007669"/>
    <property type="project" value="UniProtKB-KW"/>
</dbReference>
<evidence type="ECO:0000256" key="1">
    <source>
        <dbReference type="ARBA" id="ARBA00022691"/>
    </source>
</evidence>
<evidence type="ECO:0000313" key="6">
    <source>
        <dbReference type="EMBL" id="AEA13421.1"/>
    </source>
</evidence>
<dbReference type="Pfam" id="PF04055">
    <property type="entry name" value="Radical_SAM"/>
    <property type="match status" value="1"/>
</dbReference>
<dbReference type="InterPro" id="IPR058240">
    <property type="entry name" value="rSAM_sf"/>
</dbReference>
<dbReference type="GO" id="GO:0003824">
    <property type="term" value="F:catalytic activity"/>
    <property type="evidence" value="ECO:0007669"/>
    <property type="project" value="InterPro"/>
</dbReference>